<dbReference type="FunFam" id="3.40.50.10190:FF:000057">
    <property type="entry name" value="Transcription coactivator"/>
    <property type="match status" value="1"/>
</dbReference>
<dbReference type="SUPFAM" id="SSF52113">
    <property type="entry name" value="BRCT domain"/>
    <property type="match status" value="5"/>
</dbReference>
<dbReference type="EMBL" id="JAJAGQ010000004">
    <property type="protein sequence ID" value="KAJ8565527.1"/>
    <property type="molecule type" value="Genomic_DNA"/>
</dbReference>
<gene>
    <name evidence="4" type="ORF">K7X08_008103</name>
</gene>
<sequence length="996" mass="110086">MATKVFTGANVFMSRNLVPPEQFDALHDALKLNGAQVFLCCDPSRNASTDYHVISSPQHEKFGDLQAKGCNLIGPQCVLSCAKEQRSLPQQGFTCCLAMDGVKILASGFEMDEKVEIGKLVIAMGGVLQTKASLDVSFVIVKNVLAAKYKWAVNVLKKPIVISNWLHQCWKEHRLVPQESFKVLPFSGLTICVTRIPADERQEMEKIILQNGGKYSPELTKKCSHLICDISFFIYTPEGDKYKVAKRWGHIHTVTKRWFDQSVTRRACLNEESYPVHAGSNIFSTVRTTNQHNLEKGMRSLQGLSSLATASNAQPVLCSRAADSDLEATLSQNMSATSSYAPVFTKEESSPAENPKSDYSAPVSTKDEDSGAPAEHEKNGCDGGVADDSQTDDNDLYLADCRILIVGFNASEMRKLVNLVRKGGGSRYMSFGEKLTHIIAGNPSENEIKELRNLAALGVIHVVKSGWLEDCNLENKEVPVLRKHIAYDLLLPKVPIHCSNGAAISTSMKRQGKSYVHTMSSDEHAWRSTYSGCAMPSDKSKELENMNDVRTSLRENGVQHQSYASNSKDEFKILNESGCAVNGRMPSSVFEGRRFCFSASFPADRRADIVEWVNQGGGVVVEDQNETNVHFIVECHGIMCSEKDGAAATVVSSHWIKSCLEDECLLDVGSHILYSPLPCRVPFTAFQSFRLCVSQYDEKERQLLRNLCFTIGAKFVEKLTKRVTHLLCKFSSGPKYEAACKWGIQPVTCEWIYECIRQNNIVSADPFYPKEVTSEDREAGVCTTSQFPTQAVRMISGDTASQPQTQPQLINVRTEVFVGRSIAKEEMKYSSRLNKKARLLVVEEPNCSLSCLSNEINASCGENPPEKNLTGNTKEGSSAVPDVAAAIEDLLEQTSKIHDQKSPSRSECDEELFASGSNTLVQGDGGHHATLGLSNHWTNRFEKKDETHSHSGDATANVYDHFSETQTDSQVVGYAEDLSGRQMIIDRVRTRSSGTT</sequence>
<dbReference type="PROSITE" id="PS50172">
    <property type="entry name" value="BRCT"/>
    <property type="match status" value="6"/>
</dbReference>
<dbReference type="OrthoDB" id="251770at2759"/>
<dbReference type="Pfam" id="PF00533">
    <property type="entry name" value="BRCT"/>
    <property type="match status" value="1"/>
</dbReference>
<dbReference type="GO" id="GO:0033314">
    <property type="term" value="P:mitotic DNA replication checkpoint signaling"/>
    <property type="evidence" value="ECO:0007669"/>
    <property type="project" value="TreeGrafter"/>
</dbReference>
<protein>
    <recommendedName>
        <fullName evidence="3">BRCT domain-containing protein</fullName>
    </recommendedName>
</protein>
<dbReference type="InterPro" id="IPR001357">
    <property type="entry name" value="BRCT_dom"/>
</dbReference>
<feature type="domain" description="BRCT" evidence="3">
    <location>
        <begin position="99"/>
        <end position="183"/>
    </location>
</feature>
<dbReference type="FunFam" id="3.40.50.10190:FF:000061">
    <property type="entry name" value="Transcription coactivator"/>
    <property type="match status" value="1"/>
</dbReference>
<evidence type="ECO:0000259" key="3">
    <source>
        <dbReference type="PROSITE" id="PS50172"/>
    </source>
</evidence>
<dbReference type="SMART" id="SM00292">
    <property type="entry name" value="BRCT"/>
    <property type="match status" value="6"/>
</dbReference>
<dbReference type="Gene3D" id="3.40.50.10190">
    <property type="entry name" value="BRCT domain"/>
    <property type="match status" value="6"/>
</dbReference>
<dbReference type="FunFam" id="3.40.50.10190:FF:000052">
    <property type="entry name" value="Transcription coactivator"/>
    <property type="match status" value="1"/>
</dbReference>
<dbReference type="Proteomes" id="UP001152561">
    <property type="component" value="Unassembled WGS sequence"/>
</dbReference>
<feature type="compositionally biased region" description="Basic and acidic residues" evidence="2">
    <location>
        <begin position="365"/>
        <end position="380"/>
    </location>
</feature>
<feature type="domain" description="BRCT" evidence="3">
    <location>
        <begin position="186"/>
        <end position="276"/>
    </location>
</feature>
<dbReference type="GO" id="GO:0006270">
    <property type="term" value="P:DNA replication initiation"/>
    <property type="evidence" value="ECO:0007669"/>
    <property type="project" value="TreeGrafter"/>
</dbReference>
<dbReference type="CDD" id="cd00027">
    <property type="entry name" value="BRCT"/>
    <property type="match status" value="1"/>
</dbReference>
<keyword evidence="5" id="KW-1185">Reference proteome</keyword>
<dbReference type="PANTHER" id="PTHR13561">
    <property type="entry name" value="DNA REPLICATION REGULATOR DPB11-RELATED"/>
    <property type="match status" value="1"/>
</dbReference>
<name>A0A9Q1MPP8_9SOLA</name>
<dbReference type="Pfam" id="PF16589">
    <property type="entry name" value="BRCT_2"/>
    <property type="match status" value="1"/>
</dbReference>
<evidence type="ECO:0000313" key="4">
    <source>
        <dbReference type="EMBL" id="KAJ8565527.1"/>
    </source>
</evidence>
<proteinExistence type="predicted"/>
<evidence type="ECO:0000313" key="5">
    <source>
        <dbReference type="Proteomes" id="UP001152561"/>
    </source>
</evidence>
<dbReference type="PANTHER" id="PTHR13561:SF20">
    <property type="entry name" value="DNA TOPOISOMERASE 2-BINDING PROTEIN 1"/>
    <property type="match status" value="1"/>
</dbReference>
<feature type="domain" description="BRCT" evidence="3">
    <location>
        <begin position="585"/>
        <end position="673"/>
    </location>
</feature>
<feature type="domain" description="BRCT" evidence="3">
    <location>
        <begin position="1"/>
        <end position="95"/>
    </location>
</feature>
<feature type="domain" description="BRCT" evidence="3">
    <location>
        <begin position="681"/>
        <end position="769"/>
    </location>
</feature>
<keyword evidence="1" id="KW-0677">Repeat</keyword>
<dbReference type="GO" id="GO:0007095">
    <property type="term" value="P:mitotic G2 DNA damage checkpoint signaling"/>
    <property type="evidence" value="ECO:0007669"/>
    <property type="project" value="TreeGrafter"/>
</dbReference>
<dbReference type="CDD" id="cd17731">
    <property type="entry name" value="BRCT_TopBP1_rpt2_like"/>
    <property type="match status" value="2"/>
</dbReference>
<dbReference type="AlphaFoldDB" id="A0A9Q1MPP8"/>
<feature type="region of interest" description="Disordered" evidence="2">
    <location>
        <begin position="337"/>
        <end position="387"/>
    </location>
</feature>
<dbReference type="Pfam" id="PF12738">
    <property type="entry name" value="PTCB-BRCT"/>
    <property type="match status" value="3"/>
</dbReference>
<reference evidence="5" key="1">
    <citation type="journal article" date="2023" name="Proc. Natl. Acad. Sci. U.S.A.">
        <title>Genomic and structural basis for evolution of tropane alkaloid biosynthesis.</title>
        <authorList>
            <person name="Wanga Y.-J."/>
            <person name="Taina T."/>
            <person name="Yua J.-Y."/>
            <person name="Lia J."/>
            <person name="Xua B."/>
            <person name="Chenc J."/>
            <person name="D'Auriad J.C."/>
            <person name="Huanga J.-P."/>
            <person name="Huanga S.-X."/>
        </authorList>
    </citation>
    <scope>NUCLEOTIDE SEQUENCE [LARGE SCALE GENOMIC DNA]</scope>
    <source>
        <strain evidence="5">cv. KIB-2019</strain>
    </source>
</reference>
<evidence type="ECO:0000256" key="1">
    <source>
        <dbReference type="ARBA" id="ARBA00022737"/>
    </source>
</evidence>
<evidence type="ECO:0000256" key="2">
    <source>
        <dbReference type="SAM" id="MobiDB-lite"/>
    </source>
</evidence>
<dbReference type="FunFam" id="3.40.50.10190:FF:000010">
    <property type="entry name" value="DNA topoisomerase II binding protein 1"/>
    <property type="match status" value="1"/>
</dbReference>
<dbReference type="InterPro" id="IPR036420">
    <property type="entry name" value="BRCT_dom_sf"/>
</dbReference>
<organism evidence="4 5">
    <name type="scientific">Anisodus acutangulus</name>
    <dbReference type="NCBI Taxonomy" id="402998"/>
    <lineage>
        <taxon>Eukaryota</taxon>
        <taxon>Viridiplantae</taxon>
        <taxon>Streptophyta</taxon>
        <taxon>Embryophyta</taxon>
        <taxon>Tracheophyta</taxon>
        <taxon>Spermatophyta</taxon>
        <taxon>Magnoliopsida</taxon>
        <taxon>eudicotyledons</taxon>
        <taxon>Gunneridae</taxon>
        <taxon>Pentapetalae</taxon>
        <taxon>asterids</taxon>
        <taxon>lamiids</taxon>
        <taxon>Solanales</taxon>
        <taxon>Solanaceae</taxon>
        <taxon>Solanoideae</taxon>
        <taxon>Hyoscyameae</taxon>
        <taxon>Anisodus</taxon>
    </lineage>
</organism>
<comment type="caution">
    <text evidence="4">The sequence shown here is derived from an EMBL/GenBank/DDBJ whole genome shotgun (WGS) entry which is preliminary data.</text>
</comment>
<accession>A0A9Q1MPP8</accession>
<dbReference type="InterPro" id="IPR059215">
    <property type="entry name" value="BRCT2_TopBP1-like"/>
</dbReference>
<feature type="domain" description="BRCT" evidence="3">
    <location>
        <begin position="393"/>
        <end position="485"/>
    </location>
</feature>